<evidence type="ECO:0000256" key="4">
    <source>
        <dbReference type="ARBA" id="ARBA00022723"/>
    </source>
</evidence>
<dbReference type="GO" id="GO:0046103">
    <property type="term" value="P:inosine biosynthetic process"/>
    <property type="evidence" value="ECO:0007669"/>
    <property type="project" value="TreeGrafter"/>
</dbReference>
<evidence type="ECO:0000313" key="10">
    <source>
        <dbReference type="Proteomes" id="UP000199515"/>
    </source>
</evidence>
<proteinExistence type="inferred from homology"/>
<keyword evidence="5" id="KW-0378">Hydrolase</keyword>
<evidence type="ECO:0000313" key="9">
    <source>
        <dbReference type="EMBL" id="SDY98943.1"/>
    </source>
</evidence>
<dbReference type="InterPro" id="IPR001365">
    <property type="entry name" value="A_deaminase_dom"/>
</dbReference>
<feature type="domain" description="Adenosine deaminase" evidence="8">
    <location>
        <begin position="312"/>
        <end position="450"/>
    </location>
</feature>
<keyword evidence="6" id="KW-0862">Zinc</keyword>
<evidence type="ECO:0000256" key="2">
    <source>
        <dbReference type="ARBA" id="ARBA00006676"/>
    </source>
</evidence>
<comment type="similarity">
    <text evidence="2">Belongs to the metallo-dependent hydrolases superfamily. Adenosine and AMP deaminases family.</text>
</comment>
<dbReference type="RefSeq" id="WP_218134924.1">
    <property type="nucleotide sequence ID" value="NZ_FNON01000008.1"/>
</dbReference>
<dbReference type="PANTHER" id="PTHR11409:SF43">
    <property type="entry name" value="ADENOSINE DEAMINASE"/>
    <property type="match status" value="1"/>
</dbReference>
<keyword evidence="7" id="KW-0732">Signal</keyword>
<dbReference type="STRING" id="589385.SAMN05421504_108152"/>
<accession>A0A1H3PDA6</accession>
<dbReference type="Gene3D" id="3.20.20.140">
    <property type="entry name" value="Metal-dependent hydrolases"/>
    <property type="match status" value="1"/>
</dbReference>
<dbReference type="GO" id="GO:0043103">
    <property type="term" value="P:hypoxanthine salvage"/>
    <property type="evidence" value="ECO:0007669"/>
    <property type="project" value="TreeGrafter"/>
</dbReference>
<name>A0A1H3PDA6_9PSEU</name>
<protein>
    <recommendedName>
        <fullName evidence="3">adenosine deaminase</fullName>
        <ecNumber evidence="3">3.5.4.4</ecNumber>
    </recommendedName>
</protein>
<sequence>MLTRRAMLAAATVVASLVMAVPATASPLSSEDRISARLDTLRQSPDGLARFLRAFPKGGDLHNHLSGAVSTESLIRYAVSDGLCIDKTTLAASYPPCTATQRPAADTNTDKGFYSAVLRAWSMEGFDLHGPESGHDHFFATFGKFGAATDRHKGDMLAEVAEIAQRQNQFYLETLISRQGAAVRALAASVGFNADFAVMRQKMLDGGAMAKVVAASKADTDADYAQFNAALKCGTPSASRACVFPIRYDYQVGRATNPEIVFANLLLGFELGQVDGRYVGVNLVQPEDDPIALRDYHLHMTMVGFLHQLYPKTRITLHAGELTPDLVPPADILFHIREAVEIAGAERIGHGVDVRHETNAAQLAREMADRHVLVETPLTSNAQILEVSGPEHPMRWYQRFGVPIGLATDDPGVSRSDITADYVRAVTEQHQTYRQLKQISRASLDHGFIQGASLWRGPDDFRPVAACAGSVLGGANPSQRCKQLLHDSPKAAAEWAQEAAFRAFEG</sequence>
<evidence type="ECO:0000256" key="7">
    <source>
        <dbReference type="SAM" id="SignalP"/>
    </source>
</evidence>
<dbReference type="EMBL" id="FNON01000008">
    <property type="protein sequence ID" value="SDY98943.1"/>
    <property type="molecule type" value="Genomic_DNA"/>
</dbReference>
<dbReference type="Pfam" id="PF00962">
    <property type="entry name" value="A_deaminase"/>
    <property type="match status" value="1"/>
</dbReference>
<dbReference type="SUPFAM" id="SSF51556">
    <property type="entry name" value="Metallo-dependent hydrolases"/>
    <property type="match status" value="1"/>
</dbReference>
<dbReference type="Proteomes" id="UP000199515">
    <property type="component" value="Unassembled WGS sequence"/>
</dbReference>
<evidence type="ECO:0000256" key="5">
    <source>
        <dbReference type="ARBA" id="ARBA00022801"/>
    </source>
</evidence>
<evidence type="ECO:0000256" key="6">
    <source>
        <dbReference type="ARBA" id="ARBA00022833"/>
    </source>
</evidence>
<keyword evidence="4" id="KW-0479">Metal-binding</keyword>
<dbReference type="PANTHER" id="PTHR11409">
    <property type="entry name" value="ADENOSINE DEAMINASE"/>
    <property type="match status" value="1"/>
</dbReference>
<comment type="cofactor">
    <cofactor evidence="1">
        <name>Zn(2+)</name>
        <dbReference type="ChEBI" id="CHEBI:29105"/>
    </cofactor>
</comment>
<reference evidence="9 10" key="1">
    <citation type="submission" date="2016-10" db="EMBL/GenBank/DDBJ databases">
        <authorList>
            <person name="de Groot N.N."/>
        </authorList>
    </citation>
    <scope>NUCLEOTIDE SEQUENCE [LARGE SCALE GENOMIC DNA]</scope>
    <source>
        <strain evidence="9 10">CPCC 202699</strain>
    </source>
</reference>
<dbReference type="EC" id="3.5.4.4" evidence="3"/>
<feature type="signal peptide" evidence="7">
    <location>
        <begin position="1"/>
        <end position="25"/>
    </location>
</feature>
<evidence type="ECO:0000259" key="8">
    <source>
        <dbReference type="Pfam" id="PF00962"/>
    </source>
</evidence>
<dbReference type="InterPro" id="IPR032466">
    <property type="entry name" value="Metal_Hydrolase"/>
</dbReference>
<dbReference type="AlphaFoldDB" id="A0A1H3PDA6"/>
<organism evidence="9 10">
    <name type="scientific">Amycolatopsis xylanica</name>
    <dbReference type="NCBI Taxonomy" id="589385"/>
    <lineage>
        <taxon>Bacteria</taxon>
        <taxon>Bacillati</taxon>
        <taxon>Actinomycetota</taxon>
        <taxon>Actinomycetes</taxon>
        <taxon>Pseudonocardiales</taxon>
        <taxon>Pseudonocardiaceae</taxon>
        <taxon>Amycolatopsis</taxon>
    </lineage>
</organism>
<gene>
    <name evidence="9" type="ORF">SAMN05421504_108152</name>
</gene>
<keyword evidence="10" id="KW-1185">Reference proteome</keyword>
<feature type="chain" id="PRO_5011462022" description="adenosine deaminase" evidence="7">
    <location>
        <begin position="26"/>
        <end position="506"/>
    </location>
</feature>
<dbReference type="GO" id="GO:0046872">
    <property type="term" value="F:metal ion binding"/>
    <property type="evidence" value="ECO:0007669"/>
    <property type="project" value="UniProtKB-KW"/>
</dbReference>
<dbReference type="GO" id="GO:0005829">
    <property type="term" value="C:cytosol"/>
    <property type="evidence" value="ECO:0007669"/>
    <property type="project" value="TreeGrafter"/>
</dbReference>
<dbReference type="GO" id="GO:0006154">
    <property type="term" value="P:adenosine catabolic process"/>
    <property type="evidence" value="ECO:0007669"/>
    <property type="project" value="TreeGrafter"/>
</dbReference>
<dbReference type="GO" id="GO:0004000">
    <property type="term" value="F:adenosine deaminase activity"/>
    <property type="evidence" value="ECO:0007669"/>
    <property type="project" value="UniProtKB-ARBA"/>
</dbReference>
<dbReference type="InterPro" id="IPR006330">
    <property type="entry name" value="Ado/ade_deaminase"/>
</dbReference>
<evidence type="ECO:0000256" key="3">
    <source>
        <dbReference type="ARBA" id="ARBA00012784"/>
    </source>
</evidence>
<evidence type="ECO:0000256" key="1">
    <source>
        <dbReference type="ARBA" id="ARBA00001947"/>
    </source>
</evidence>